<sequence>MMMERTLMALAAAAAIAAAAAVGVFSAFFALYALVEPHLGSAWAAAIVSVTAAAVVGLAGLLAARKVEGDRRAHAAAAATPDQGLVDAVLKIVRDRPILSAGAAVAAGIYALRNPTLVAAVVRAFVDKPSTPPRN</sequence>
<accession>A0A2D2ASI6</accession>
<dbReference type="EMBL" id="CP024201">
    <property type="protein sequence ID" value="ATQ40951.1"/>
    <property type="molecule type" value="Genomic_DNA"/>
</dbReference>
<keyword evidence="3" id="KW-1185">Reference proteome</keyword>
<organism evidence="2 3">
    <name type="scientific">Caulobacter mirabilis</name>
    <dbReference type="NCBI Taxonomy" id="69666"/>
    <lineage>
        <taxon>Bacteria</taxon>
        <taxon>Pseudomonadati</taxon>
        <taxon>Pseudomonadota</taxon>
        <taxon>Alphaproteobacteria</taxon>
        <taxon>Caulobacterales</taxon>
        <taxon>Caulobacteraceae</taxon>
        <taxon>Caulobacter</taxon>
    </lineage>
</organism>
<keyword evidence="1" id="KW-1133">Transmembrane helix</keyword>
<evidence type="ECO:0000313" key="3">
    <source>
        <dbReference type="Proteomes" id="UP000228945"/>
    </source>
</evidence>
<evidence type="ECO:0000256" key="1">
    <source>
        <dbReference type="SAM" id="Phobius"/>
    </source>
</evidence>
<proteinExistence type="predicted"/>
<protein>
    <submittedName>
        <fullName evidence="2">Uncharacterized protein</fullName>
    </submittedName>
</protein>
<reference evidence="2 3" key="1">
    <citation type="submission" date="2017-10" db="EMBL/GenBank/DDBJ databases">
        <title>Genome sequence of Caulobacter mirabilis FWC38.</title>
        <authorList>
            <person name="Fiebig A."/>
            <person name="Crosson S."/>
        </authorList>
    </citation>
    <scope>NUCLEOTIDE SEQUENCE [LARGE SCALE GENOMIC DNA]</scope>
    <source>
        <strain evidence="2 3">FWC 38</strain>
    </source>
</reference>
<keyword evidence="1" id="KW-0812">Transmembrane</keyword>
<gene>
    <name evidence="2" type="ORF">CSW64_00275</name>
</gene>
<feature type="transmembrane region" description="Helical" evidence="1">
    <location>
        <begin position="42"/>
        <end position="64"/>
    </location>
</feature>
<keyword evidence="1" id="KW-0472">Membrane</keyword>
<evidence type="ECO:0000313" key="2">
    <source>
        <dbReference type="EMBL" id="ATQ40951.1"/>
    </source>
</evidence>
<dbReference type="AlphaFoldDB" id="A0A2D2ASI6"/>
<dbReference type="KEGG" id="cmb:CSW64_00275"/>
<dbReference type="Proteomes" id="UP000228945">
    <property type="component" value="Chromosome"/>
</dbReference>
<name>A0A2D2ASI6_9CAUL</name>